<evidence type="ECO:0000313" key="4">
    <source>
        <dbReference type="Proteomes" id="UP000002051"/>
    </source>
</evidence>
<accession>A0A072VGZ6</accession>
<proteinExistence type="predicted"/>
<feature type="signal peptide" evidence="1">
    <location>
        <begin position="1"/>
        <end position="19"/>
    </location>
</feature>
<gene>
    <name evidence="2" type="ordered locus">MTR_1g036320</name>
</gene>
<reference evidence="3" key="3">
    <citation type="submission" date="2015-04" db="UniProtKB">
        <authorList>
            <consortium name="EnsemblPlants"/>
        </authorList>
    </citation>
    <scope>IDENTIFICATION</scope>
    <source>
        <strain evidence="3">cv. Jemalong A17</strain>
    </source>
</reference>
<organism evidence="2 4">
    <name type="scientific">Medicago truncatula</name>
    <name type="common">Barrel medic</name>
    <name type="synonym">Medicago tribuloides</name>
    <dbReference type="NCBI Taxonomy" id="3880"/>
    <lineage>
        <taxon>Eukaryota</taxon>
        <taxon>Viridiplantae</taxon>
        <taxon>Streptophyta</taxon>
        <taxon>Embryophyta</taxon>
        <taxon>Tracheophyta</taxon>
        <taxon>Spermatophyta</taxon>
        <taxon>Magnoliopsida</taxon>
        <taxon>eudicotyledons</taxon>
        <taxon>Gunneridae</taxon>
        <taxon>Pentapetalae</taxon>
        <taxon>rosids</taxon>
        <taxon>fabids</taxon>
        <taxon>Fabales</taxon>
        <taxon>Fabaceae</taxon>
        <taxon>Papilionoideae</taxon>
        <taxon>50 kb inversion clade</taxon>
        <taxon>NPAAA clade</taxon>
        <taxon>Hologalegina</taxon>
        <taxon>IRL clade</taxon>
        <taxon>Trifolieae</taxon>
        <taxon>Medicago</taxon>
    </lineage>
</organism>
<dbReference type="AlphaFoldDB" id="A0A072VGZ6"/>
<evidence type="ECO:0000313" key="3">
    <source>
        <dbReference type="EnsemblPlants" id="KEH40846"/>
    </source>
</evidence>
<protein>
    <submittedName>
        <fullName evidence="2 3">Uncharacterized protein</fullName>
    </submittedName>
</protein>
<feature type="chain" id="PRO_5014500651" evidence="1">
    <location>
        <begin position="20"/>
        <end position="131"/>
    </location>
</feature>
<dbReference type="Proteomes" id="UP000002051">
    <property type="component" value="Unassembled WGS sequence"/>
</dbReference>
<dbReference type="EMBL" id="CM001217">
    <property type="protein sequence ID" value="KEH40846.1"/>
    <property type="molecule type" value="Genomic_DNA"/>
</dbReference>
<dbReference type="EnsemblPlants" id="KEH40846">
    <property type="protein sequence ID" value="KEH40846"/>
    <property type="gene ID" value="MTR_1g036320"/>
</dbReference>
<name>A0A072VGZ6_MEDTR</name>
<keyword evidence="4" id="KW-1185">Reference proteome</keyword>
<keyword evidence="1" id="KW-0732">Signal</keyword>
<reference evidence="2 4" key="2">
    <citation type="journal article" date="2014" name="BMC Genomics">
        <title>An improved genome release (version Mt4.0) for the model legume Medicago truncatula.</title>
        <authorList>
            <person name="Tang H."/>
            <person name="Krishnakumar V."/>
            <person name="Bidwell S."/>
            <person name="Rosen B."/>
            <person name="Chan A."/>
            <person name="Zhou S."/>
            <person name="Gentzbittel L."/>
            <person name="Childs K.L."/>
            <person name="Yandell M."/>
            <person name="Gundlach H."/>
            <person name="Mayer K.F."/>
            <person name="Schwartz D.C."/>
            <person name="Town C.D."/>
        </authorList>
    </citation>
    <scope>GENOME REANNOTATION</scope>
    <source>
        <strain evidence="2">A17</strain>
        <strain evidence="3 4">cv. Jemalong A17</strain>
    </source>
</reference>
<evidence type="ECO:0000256" key="1">
    <source>
        <dbReference type="SAM" id="SignalP"/>
    </source>
</evidence>
<reference evidence="2 4" key="1">
    <citation type="journal article" date="2011" name="Nature">
        <title>The Medicago genome provides insight into the evolution of rhizobial symbioses.</title>
        <authorList>
            <person name="Young N.D."/>
            <person name="Debelle F."/>
            <person name="Oldroyd G.E."/>
            <person name="Geurts R."/>
            <person name="Cannon S.B."/>
            <person name="Udvardi M.K."/>
            <person name="Benedito V.A."/>
            <person name="Mayer K.F."/>
            <person name="Gouzy J."/>
            <person name="Schoof H."/>
            <person name="Van de Peer Y."/>
            <person name="Proost S."/>
            <person name="Cook D.R."/>
            <person name="Meyers B.C."/>
            <person name="Spannagl M."/>
            <person name="Cheung F."/>
            <person name="De Mita S."/>
            <person name="Krishnakumar V."/>
            <person name="Gundlach H."/>
            <person name="Zhou S."/>
            <person name="Mudge J."/>
            <person name="Bharti A.K."/>
            <person name="Murray J.D."/>
            <person name="Naoumkina M.A."/>
            <person name="Rosen B."/>
            <person name="Silverstein K.A."/>
            <person name="Tang H."/>
            <person name="Rombauts S."/>
            <person name="Zhao P.X."/>
            <person name="Zhou P."/>
            <person name="Barbe V."/>
            <person name="Bardou P."/>
            <person name="Bechner M."/>
            <person name="Bellec A."/>
            <person name="Berger A."/>
            <person name="Berges H."/>
            <person name="Bidwell S."/>
            <person name="Bisseling T."/>
            <person name="Choisne N."/>
            <person name="Couloux A."/>
            <person name="Denny R."/>
            <person name="Deshpande S."/>
            <person name="Dai X."/>
            <person name="Doyle J.J."/>
            <person name="Dudez A.M."/>
            <person name="Farmer A.D."/>
            <person name="Fouteau S."/>
            <person name="Franken C."/>
            <person name="Gibelin C."/>
            <person name="Gish J."/>
            <person name="Goldstein S."/>
            <person name="Gonzalez A.J."/>
            <person name="Green P.J."/>
            <person name="Hallab A."/>
            <person name="Hartog M."/>
            <person name="Hua A."/>
            <person name="Humphray S.J."/>
            <person name="Jeong D.H."/>
            <person name="Jing Y."/>
            <person name="Jocker A."/>
            <person name="Kenton S.M."/>
            <person name="Kim D.J."/>
            <person name="Klee K."/>
            <person name="Lai H."/>
            <person name="Lang C."/>
            <person name="Lin S."/>
            <person name="Macmil S.L."/>
            <person name="Magdelenat G."/>
            <person name="Matthews L."/>
            <person name="McCorrison J."/>
            <person name="Monaghan E.L."/>
            <person name="Mun J.H."/>
            <person name="Najar F.Z."/>
            <person name="Nicholson C."/>
            <person name="Noirot C."/>
            <person name="O'Bleness M."/>
            <person name="Paule C.R."/>
            <person name="Poulain J."/>
            <person name="Prion F."/>
            <person name="Qin B."/>
            <person name="Qu C."/>
            <person name="Retzel E.F."/>
            <person name="Riddle C."/>
            <person name="Sallet E."/>
            <person name="Samain S."/>
            <person name="Samson N."/>
            <person name="Sanders I."/>
            <person name="Saurat O."/>
            <person name="Scarpelli C."/>
            <person name="Schiex T."/>
            <person name="Segurens B."/>
            <person name="Severin A.J."/>
            <person name="Sherrier D.J."/>
            <person name="Shi R."/>
            <person name="Sims S."/>
            <person name="Singer S.R."/>
            <person name="Sinharoy S."/>
            <person name="Sterck L."/>
            <person name="Viollet A."/>
            <person name="Wang B.B."/>
            <person name="Wang K."/>
            <person name="Wang M."/>
            <person name="Wang X."/>
            <person name="Warfsmann J."/>
            <person name="Weissenbach J."/>
            <person name="White D.D."/>
            <person name="White J.D."/>
            <person name="Wiley G.B."/>
            <person name="Wincker P."/>
            <person name="Xing Y."/>
            <person name="Yang L."/>
            <person name="Yao Z."/>
            <person name="Ying F."/>
            <person name="Zhai J."/>
            <person name="Zhou L."/>
            <person name="Zuber A."/>
            <person name="Denarie J."/>
            <person name="Dixon R.A."/>
            <person name="May G.D."/>
            <person name="Schwartz D.C."/>
            <person name="Rogers J."/>
            <person name="Quetier F."/>
            <person name="Town C.D."/>
            <person name="Roe B.A."/>
        </authorList>
    </citation>
    <scope>NUCLEOTIDE SEQUENCE [LARGE SCALE GENOMIC DNA]</scope>
    <source>
        <strain evidence="2">A17</strain>
        <strain evidence="3 4">cv. Jemalong A17</strain>
    </source>
</reference>
<dbReference type="HOGENOM" id="CLU_1930648_0_0_1"/>
<evidence type="ECO:0000313" key="2">
    <source>
        <dbReference type="EMBL" id="KEH40846.1"/>
    </source>
</evidence>
<sequence length="131" mass="14785">MASTLFAIASSLFVELAITSRVARLTSYSVALQVLVKVAKFWKNGVLKAAVEVCHTLPSNQIAIQFGLSIDLADCIDWTIRFERVLESIVQIRKVMSYKIDLYKVEFENGVFEELDQSFRKSDGENEGIDF</sequence>